<dbReference type="EMBL" id="JACNLK010000033">
    <property type="protein sequence ID" value="MBC8208288.1"/>
    <property type="molecule type" value="Genomic_DNA"/>
</dbReference>
<dbReference type="AlphaFoldDB" id="A0A8J6N7P3"/>
<accession>A0A8J6N7P3</accession>
<dbReference type="CDD" id="cd01335">
    <property type="entry name" value="Radical_SAM"/>
    <property type="match status" value="1"/>
</dbReference>
<evidence type="ECO:0000259" key="1">
    <source>
        <dbReference type="PROSITE" id="PS51918"/>
    </source>
</evidence>
<dbReference type="PANTHER" id="PTHR42731:SF1">
    <property type="entry name" value="RADICAL SAM DOMAIN PROTEIN"/>
    <property type="match status" value="1"/>
</dbReference>
<dbReference type="InterPro" id="IPR023862">
    <property type="entry name" value="CHP03960_rSAM"/>
</dbReference>
<dbReference type="InterPro" id="IPR006638">
    <property type="entry name" value="Elp3/MiaA/NifB-like_rSAM"/>
</dbReference>
<dbReference type="Proteomes" id="UP000599024">
    <property type="component" value="Unassembled WGS sequence"/>
</dbReference>
<dbReference type="InterPro" id="IPR007197">
    <property type="entry name" value="rSAM"/>
</dbReference>
<evidence type="ECO:0000313" key="3">
    <source>
        <dbReference type="Proteomes" id="UP000599024"/>
    </source>
</evidence>
<dbReference type="InterPro" id="IPR058240">
    <property type="entry name" value="rSAM_sf"/>
</dbReference>
<dbReference type="Pfam" id="PF04055">
    <property type="entry name" value="Radical_SAM"/>
    <property type="match status" value="1"/>
</dbReference>
<comment type="caution">
    <text evidence="2">The sequence shown here is derived from an EMBL/GenBank/DDBJ whole genome shotgun (WGS) entry which is preliminary data.</text>
</comment>
<dbReference type="SFLD" id="SFLDS00029">
    <property type="entry name" value="Radical_SAM"/>
    <property type="match status" value="1"/>
</dbReference>
<dbReference type="SMART" id="SM00729">
    <property type="entry name" value="Elp3"/>
    <property type="match status" value="1"/>
</dbReference>
<dbReference type="PANTHER" id="PTHR42731">
    <property type="entry name" value="SLL1084 PROTEIN"/>
    <property type="match status" value="1"/>
</dbReference>
<proteinExistence type="predicted"/>
<dbReference type="NCBIfam" id="TIGR03960">
    <property type="entry name" value="rSAM_fuse_unch"/>
    <property type="match status" value="1"/>
</dbReference>
<dbReference type="GO" id="GO:0051536">
    <property type="term" value="F:iron-sulfur cluster binding"/>
    <property type="evidence" value="ECO:0007669"/>
    <property type="project" value="InterPro"/>
</dbReference>
<protein>
    <submittedName>
        <fullName evidence="2">TIGR03960 family B12-binding radical SAM protein</fullName>
    </submittedName>
</protein>
<evidence type="ECO:0000313" key="2">
    <source>
        <dbReference type="EMBL" id="MBC8208288.1"/>
    </source>
</evidence>
<dbReference type="Pfam" id="PF10105">
    <property type="entry name" value="DUF2344"/>
    <property type="match status" value="1"/>
</dbReference>
<dbReference type="SUPFAM" id="SSF102114">
    <property type="entry name" value="Radical SAM enzymes"/>
    <property type="match status" value="1"/>
</dbReference>
<dbReference type="InterPro" id="IPR045784">
    <property type="entry name" value="Radical_SAM_N2"/>
</dbReference>
<gene>
    <name evidence="2" type="ORF">H8E79_03850</name>
</gene>
<dbReference type="InterPro" id="IPR023404">
    <property type="entry name" value="rSAM_horseshoe"/>
</dbReference>
<organism evidence="2 3">
    <name type="scientific">Candidatus Desulfatifera sulfidica</name>
    <dbReference type="NCBI Taxonomy" id="2841691"/>
    <lineage>
        <taxon>Bacteria</taxon>
        <taxon>Pseudomonadati</taxon>
        <taxon>Thermodesulfobacteriota</taxon>
        <taxon>Desulfobulbia</taxon>
        <taxon>Desulfobulbales</taxon>
        <taxon>Desulfobulbaceae</taxon>
        <taxon>Candidatus Desulfatifera</taxon>
    </lineage>
</organism>
<dbReference type="Gene3D" id="3.80.30.20">
    <property type="entry name" value="tm_1862 like domain"/>
    <property type="match status" value="1"/>
</dbReference>
<dbReference type="PROSITE" id="PS51918">
    <property type="entry name" value="RADICAL_SAM"/>
    <property type="match status" value="1"/>
</dbReference>
<dbReference type="NCBIfam" id="TIGR03936">
    <property type="entry name" value="sam_1_link_chp"/>
    <property type="match status" value="1"/>
</dbReference>
<feature type="domain" description="Radical SAM core" evidence="1">
    <location>
        <begin position="250"/>
        <end position="484"/>
    </location>
</feature>
<dbReference type="Pfam" id="PF19864">
    <property type="entry name" value="Radical_SAM_N2"/>
    <property type="match status" value="1"/>
</dbReference>
<dbReference type="GO" id="GO:0003824">
    <property type="term" value="F:catalytic activity"/>
    <property type="evidence" value="ECO:0007669"/>
    <property type="project" value="InterPro"/>
</dbReference>
<name>A0A8J6N7P3_9BACT</name>
<sequence length="844" mass="94579">MPVNNLLTRVNKPGRYLGLEHNAINKPWEQARIRCALIFPDLYEIGMSHQGLQILYHLLNAQEHTLADRCYCPDKDLEQILTTEQAPLTALESGRPLTDFDLMGITLPYELCYSNILTILQLAGIPFYASERDDNFPLLLGGGSCSMNPEPVADFFDAILLGDGEEGVIEVSKTMAHAKEHGWPKQNLLEELSKIEGIYIPSFFTPGYDNQGRITAIAPQLAQYETVKRRILPDLNRIDHLTQPLVPNSKIVHDRLGIEIARGCTRGCRFCQAGIIYRPVRERSPEQIMELAGVGIDDSGFDELALLSLSTGDYSCLDQLLPDLMDRFADKFVSVAMPSMRVGTLTQGVMDQIKRVRKTGFTLAPEAGSERLRRVINKGITEEDLLTTSRDAYGLGWKVMKLYFMIGLPTETPEDIDAISDLAQKTLAAGAGGHGRRQITVSIGTFVPKPHTPFQWARQMTMAESYAAIRHLKSILPRKNINLKWHDPEQSFLEGVFSRGDRRLAQLLEKAWERGARLDGWSDHFQLKLWQEAAAEDCGLDLDFYLRERTLDEILPWQHLDSGVSIDFLKQELTKAQEEAYTPDCRYHACQLCGLCDFKTIKPVVQNKKQIPAVVPDRPQPQASTEDPAHFKYKVSYQRRGIICLLGHLEILQLVFRAIRRAGIETHFSQGFNPSPKISFGPAMPVGTESLCEYFIMDLPALLSNSSQTVDELDCQLPEGLTVTAIELHSGKLPQSLLINYTITCPQPFTEQESANLDDFLASESHTITRSRKGKTREIDIRPLVSQGKLTAPNTLDLELITTAGQPGIKPQQILTLVMGLDEESTHNCLTLKTTCLPLSEDNK</sequence>
<reference evidence="2 3" key="1">
    <citation type="submission" date="2020-08" db="EMBL/GenBank/DDBJ databases">
        <title>Bridging the membrane lipid divide: bacteria of the FCB group superphylum have the potential to synthesize archaeal ether lipids.</title>
        <authorList>
            <person name="Villanueva L."/>
            <person name="Von Meijenfeldt F.A.B."/>
            <person name="Westbye A.B."/>
            <person name="Yadav S."/>
            <person name="Hopmans E.C."/>
            <person name="Dutilh B.E."/>
            <person name="Sinninghe Damste J.S."/>
        </authorList>
    </citation>
    <scope>NUCLEOTIDE SEQUENCE [LARGE SCALE GENOMIC DNA]</scope>
    <source>
        <strain evidence="2">NIOZ-UU81</strain>
    </source>
</reference>
<dbReference type="SFLD" id="SFLDG01082">
    <property type="entry name" value="B12-binding_domain_containing"/>
    <property type="match status" value="1"/>
</dbReference>
<dbReference type="InterPro" id="IPR018768">
    <property type="entry name" value="DUF2344"/>
</dbReference>